<proteinExistence type="predicted"/>
<name>X0THU6_9ZZZZ</name>
<comment type="caution">
    <text evidence="1">The sequence shown here is derived from an EMBL/GenBank/DDBJ whole genome shotgun (WGS) entry which is preliminary data.</text>
</comment>
<dbReference type="AlphaFoldDB" id="X0THU6"/>
<organism evidence="1">
    <name type="scientific">marine sediment metagenome</name>
    <dbReference type="NCBI Taxonomy" id="412755"/>
    <lineage>
        <taxon>unclassified sequences</taxon>
        <taxon>metagenomes</taxon>
        <taxon>ecological metagenomes</taxon>
    </lineage>
</organism>
<feature type="non-terminal residue" evidence="1">
    <location>
        <position position="43"/>
    </location>
</feature>
<dbReference type="EMBL" id="BARS01015674">
    <property type="protein sequence ID" value="GAF93103.1"/>
    <property type="molecule type" value="Genomic_DNA"/>
</dbReference>
<protein>
    <submittedName>
        <fullName evidence="1">Uncharacterized protein</fullName>
    </submittedName>
</protein>
<sequence>MAIKLIKKRQGVVRGISKTYSVFNFLTKEHCKNLSVAVSKAKN</sequence>
<accession>X0THU6</accession>
<reference evidence="1" key="1">
    <citation type="journal article" date="2014" name="Front. Microbiol.">
        <title>High frequency of phylogenetically diverse reductive dehalogenase-homologous genes in deep subseafloor sedimentary metagenomes.</title>
        <authorList>
            <person name="Kawai M."/>
            <person name="Futagami T."/>
            <person name="Toyoda A."/>
            <person name="Takaki Y."/>
            <person name="Nishi S."/>
            <person name="Hori S."/>
            <person name="Arai W."/>
            <person name="Tsubouchi T."/>
            <person name="Morono Y."/>
            <person name="Uchiyama I."/>
            <person name="Ito T."/>
            <person name="Fujiyama A."/>
            <person name="Inagaki F."/>
            <person name="Takami H."/>
        </authorList>
    </citation>
    <scope>NUCLEOTIDE SEQUENCE</scope>
    <source>
        <strain evidence="1">Expedition CK06-06</strain>
    </source>
</reference>
<gene>
    <name evidence="1" type="ORF">S01H1_25897</name>
</gene>
<evidence type="ECO:0000313" key="1">
    <source>
        <dbReference type="EMBL" id="GAF93103.1"/>
    </source>
</evidence>